<dbReference type="Proteomes" id="UP001208689">
    <property type="component" value="Chromosome"/>
</dbReference>
<evidence type="ECO:0000256" key="1">
    <source>
        <dbReference type="SAM" id="Phobius"/>
    </source>
</evidence>
<sequence>MKLSITKYWVLPLNGGILSIIGLFIPVWYSSTGFRETLWMWGMIHHITGGDVFEILPSELFIPGLIAAILILLSSIVVIIFALLVATGKAIQGKAEKIWKIVGLFEIGIAVFYVIAMLIGWNLFALRINYAVHNFWRIYNVHIGMFTPFIGAALSISGGVVGKRKIKDINKKKLESQI</sequence>
<feature type="transmembrane region" description="Helical" evidence="1">
    <location>
        <begin position="60"/>
        <end position="86"/>
    </location>
</feature>
<accession>A0ABY6HPS0</accession>
<evidence type="ECO:0000313" key="2">
    <source>
        <dbReference type="EMBL" id="UYP45497.1"/>
    </source>
</evidence>
<feature type="transmembrane region" description="Helical" evidence="1">
    <location>
        <begin position="98"/>
        <end position="121"/>
    </location>
</feature>
<keyword evidence="3" id="KW-1185">Reference proteome</keyword>
<proteinExistence type="predicted"/>
<keyword evidence="1" id="KW-0472">Membrane</keyword>
<organism evidence="2 3">
    <name type="scientific">Candidatus Lokiarchaeum ossiferum</name>
    <dbReference type="NCBI Taxonomy" id="2951803"/>
    <lineage>
        <taxon>Archaea</taxon>
        <taxon>Promethearchaeati</taxon>
        <taxon>Promethearchaeota</taxon>
        <taxon>Promethearchaeia</taxon>
        <taxon>Promethearchaeales</taxon>
        <taxon>Promethearchaeaceae</taxon>
        <taxon>Candidatus Lokiarchaeum</taxon>
    </lineage>
</organism>
<dbReference type="EMBL" id="CP104013">
    <property type="protein sequence ID" value="UYP45497.1"/>
    <property type="molecule type" value="Genomic_DNA"/>
</dbReference>
<evidence type="ECO:0008006" key="4">
    <source>
        <dbReference type="Google" id="ProtNLM"/>
    </source>
</evidence>
<feature type="transmembrane region" description="Helical" evidence="1">
    <location>
        <begin position="9"/>
        <end position="29"/>
    </location>
</feature>
<keyword evidence="1" id="KW-0812">Transmembrane</keyword>
<gene>
    <name evidence="2" type="ORF">NEF87_001782</name>
</gene>
<name>A0ABY6HPS0_9ARCH</name>
<evidence type="ECO:0000313" key="3">
    <source>
        <dbReference type="Proteomes" id="UP001208689"/>
    </source>
</evidence>
<reference evidence="2" key="1">
    <citation type="submission" date="2022-09" db="EMBL/GenBank/DDBJ databases">
        <title>Actin cytoskeleton and complex cell architecture in an #Asgard archaeon.</title>
        <authorList>
            <person name="Ponce Toledo R.I."/>
            <person name="Schleper C."/>
            <person name="Rodrigues Oliveira T."/>
            <person name="Wollweber F."/>
            <person name="Xu J."/>
            <person name="Rittmann S."/>
            <person name="Klingl A."/>
            <person name="Pilhofer M."/>
        </authorList>
    </citation>
    <scope>NUCLEOTIDE SEQUENCE</scope>
    <source>
        <strain evidence="2">B-35</strain>
    </source>
</reference>
<feature type="transmembrane region" description="Helical" evidence="1">
    <location>
        <begin position="141"/>
        <end position="162"/>
    </location>
</feature>
<keyword evidence="1" id="KW-1133">Transmembrane helix</keyword>
<protein>
    <recommendedName>
        <fullName evidence="4">DUF2975 domain-containing protein</fullName>
    </recommendedName>
</protein>